<evidence type="ECO:0000256" key="3">
    <source>
        <dbReference type="ARBA" id="ARBA00023127"/>
    </source>
</evidence>
<evidence type="ECO:0000259" key="6">
    <source>
        <dbReference type="SMART" id="SM00385"/>
    </source>
</evidence>
<evidence type="ECO:0000256" key="4">
    <source>
        <dbReference type="ARBA" id="ARBA00023306"/>
    </source>
</evidence>
<dbReference type="FunFam" id="1.10.472.10:FF:000060">
    <property type="entry name" value="D6-type cyclin"/>
    <property type="match status" value="1"/>
</dbReference>
<proteinExistence type="inferred from homology"/>
<evidence type="ECO:0000256" key="2">
    <source>
        <dbReference type="ARBA" id="ARBA00022618"/>
    </source>
</evidence>
<evidence type="ECO:0000256" key="1">
    <source>
        <dbReference type="ARBA" id="ARBA00009065"/>
    </source>
</evidence>
<dbReference type="InterPro" id="IPR036915">
    <property type="entry name" value="Cyclin-like_sf"/>
</dbReference>
<keyword evidence="4" id="KW-0131">Cell cycle</keyword>
<evidence type="ECO:0000256" key="5">
    <source>
        <dbReference type="RuleBase" id="RU000383"/>
    </source>
</evidence>
<protein>
    <recommendedName>
        <fullName evidence="6">Cyclin-like domain-containing protein</fullName>
    </recommendedName>
</protein>
<evidence type="ECO:0000313" key="7">
    <source>
        <dbReference type="EMBL" id="KAJ1700778.1"/>
    </source>
</evidence>
<dbReference type="Proteomes" id="UP001151287">
    <property type="component" value="Unassembled WGS sequence"/>
</dbReference>
<dbReference type="Gene3D" id="1.10.472.10">
    <property type="entry name" value="Cyclin-like"/>
    <property type="match status" value="2"/>
</dbReference>
<organism evidence="7 8">
    <name type="scientific">Rhynchospora breviuscula</name>
    <dbReference type="NCBI Taxonomy" id="2022672"/>
    <lineage>
        <taxon>Eukaryota</taxon>
        <taxon>Viridiplantae</taxon>
        <taxon>Streptophyta</taxon>
        <taxon>Embryophyta</taxon>
        <taxon>Tracheophyta</taxon>
        <taxon>Spermatophyta</taxon>
        <taxon>Magnoliopsida</taxon>
        <taxon>Liliopsida</taxon>
        <taxon>Poales</taxon>
        <taxon>Cyperaceae</taxon>
        <taxon>Cyperoideae</taxon>
        <taxon>Rhynchosporeae</taxon>
        <taxon>Rhynchospora</taxon>
    </lineage>
</organism>
<dbReference type="GO" id="GO:0051301">
    <property type="term" value="P:cell division"/>
    <property type="evidence" value="ECO:0007669"/>
    <property type="project" value="UniProtKB-KW"/>
</dbReference>
<keyword evidence="2" id="KW-0132">Cell division</keyword>
<keyword evidence="3 5" id="KW-0195">Cyclin</keyword>
<comment type="similarity">
    <text evidence="1">Belongs to the cyclin family. Cyclin D subfamily.</text>
</comment>
<dbReference type="SUPFAM" id="SSF47954">
    <property type="entry name" value="Cyclin-like"/>
    <property type="match status" value="1"/>
</dbReference>
<dbReference type="Pfam" id="PF00134">
    <property type="entry name" value="Cyclin_N"/>
    <property type="match status" value="1"/>
</dbReference>
<dbReference type="OrthoDB" id="62at2759"/>
<name>A0A9Q0CV53_9POAL</name>
<dbReference type="EMBL" id="JAMQYH010000001">
    <property type="protein sequence ID" value="KAJ1700778.1"/>
    <property type="molecule type" value="Genomic_DNA"/>
</dbReference>
<accession>A0A9Q0CV53</accession>
<comment type="caution">
    <text evidence="7">The sequence shown here is derived from an EMBL/GenBank/DDBJ whole genome shotgun (WGS) entry which is preliminary data.</text>
</comment>
<sequence length="295" mass="33442">MKDIDHKTLLCDEDLFLSTPTPPKQAQRLSFGYSSPDTNGNLQEQGVEREALFMDYLRREKDYTPCHGYLNQLEVSTNLRAARLKAMQYIIHVCKRHGVDNSTVFNAANYLDRFLSLNFCVKWEIWMVELLSITCVSLACKFYETNIPSLHDLQMEDQEHTFKPSTIQEMELMVLKALDWRLSCINVFSFVSLMLGPNRSGPLNDKLTLLLLHYLLDPLIIKFKASIVASSAIKCATMGEAADMTMLNKIPVDEMDHVNSCTKLLETHLLAINTEGGVKQCSPVSVIPTKDDCLI</sequence>
<gene>
    <name evidence="7" type="ORF">LUZ63_000557</name>
</gene>
<dbReference type="PANTHER" id="PTHR10177">
    <property type="entry name" value="CYCLINS"/>
    <property type="match status" value="1"/>
</dbReference>
<dbReference type="InterPro" id="IPR039361">
    <property type="entry name" value="Cyclin"/>
</dbReference>
<dbReference type="AlphaFoldDB" id="A0A9Q0CV53"/>
<dbReference type="SMART" id="SM00385">
    <property type="entry name" value="CYCLIN"/>
    <property type="match status" value="1"/>
</dbReference>
<dbReference type="InterPro" id="IPR006671">
    <property type="entry name" value="Cyclin_N"/>
</dbReference>
<feature type="domain" description="Cyclin-like" evidence="6">
    <location>
        <begin position="88"/>
        <end position="176"/>
    </location>
</feature>
<evidence type="ECO:0000313" key="8">
    <source>
        <dbReference type="Proteomes" id="UP001151287"/>
    </source>
</evidence>
<reference evidence="7" key="1">
    <citation type="journal article" date="2022" name="Cell">
        <title>Repeat-based holocentromeres influence genome architecture and karyotype evolution.</title>
        <authorList>
            <person name="Hofstatter P.G."/>
            <person name="Thangavel G."/>
            <person name="Lux T."/>
            <person name="Neumann P."/>
            <person name="Vondrak T."/>
            <person name="Novak P."/>
            <person name="Zhang M."/>
            <person name="Costa L."/>
            <person name="Castellani M."/>
            <person name="Scott A."/>
            <person name="Toegelov H."/>
            <person name="Fuchs J."/>
            <person name="Mata-Sucre Y."/>
            <person name="Dias Y."/>
            <person name="Vanzela A.L.L."/>
            <person name="Huettel B."/>
            <person name="Almeida C.C.S."/>
            <person name="Simkova H."/>
            <person name="Souza G."/>
            <person name="Pedrosa-Harand A."/>
            <person name="Macas J."/>
            <person name="Mayer K.F.X."/>
            <person name="Houben A."/>
            <person name="Marques A."/>
        </authorList>
    </citation>
    <scope>NUCLEOTIDE SEQUENCE</scope>
    <source>
        <strain evidence="7">RhyBre1mFocal</strain>
    </source>
</reference>
<dbReference type="InterPro" id="IPR013763">
    <property type="entry name" value="Cyclin-like_dom"/>
</dbReference>
<keyword evidence="8" id="KW-1185">Reference proteome</keyword>